<dbReference type="PANTHER" id="PTHR21310">
    <property type="entry name" value="AMINOGLYCOSIDE PHOSPHOTRANSFERASE-RELATED-RELATED"/>
    <property type="match status" value="1"/>
</dbReference>
<dbReference type="SUPFAM" id="SSF56112">
    <property type="entry name" value="Protein kinase-like (PK-like)"/>
    <property type="match status" value="1"/>
</dbReference>
<proteinExistence type="predicted"/>
<organism evidence="2 3">
    <name type="scientific">Conoideocrella luteorostrata</name>
    <dbReference type="NCBI Taxonomy" id="1105319"/>
    <lineage>
        <taxon>Eukaryota</taxon>
        <taxon>Fungi</taxon>
        <taxon>Dikarya</taxon>
        <taxon>Ascomycota</taxon>
        <taxon>Pezizomycotina</taxon>
        <taxon>Sordariomycetes</taxon>
        <taxon>Hypocreomycetidae</taxon>
        <taxon>Hypocreales</taxon>
        <taxon>Clavicipitaceae</taxon>
        <taxon>Conoideocrella</taxon>
    </lineage>
</organism>
<keyword evidence="3" id="KW-1185">Reference proteome</keyword>
<reference evidence="2" key="1">
    <citation type="submission" date="2023-06" db="EMBL/GenBank/DDBJ databases">
        <title>Conoideocrella luteorostrata (Hypocreales: Clavicipitaceae), a potential biocontrol fungus for elongate hemlock scale in United States Christmas tree production areas.</title>
        <authorList>
            <person name="Barrett H."/>
            <person name="Lovett B."/>
            <person name="Macias A.M."/>
            <person name="Stajich J.E."/>
            <person name="Kasson M.T."/>
        </authorList>
    </citation>
    <scope>NUCLEOTIDE SEQUENCE</scope>
    <source>
        <strain evidence="2">ARSEF 14590</strain>
    </source>
</reference>
<dbReference type="CDD" id="cd05120">
    <property type="entry name" value="APH_ChoK_like"/>
    <property type="match status" value="1"/>
</dbReference>
<dbReference type="Gene3D" id="3.90.1200.10">
    <property type="match status" value="1"/>
</dbReference>
<dbReference type="Pfam" id="PF01636">
    <property type="entry name" value="APH"/>
    <property type="match status" value="1"/>
</dbReference>
<dbReference type="AlphaFoldDB" id="A0AAJ0G1F7"/>
<comment type="caution">
    <text evidence="2">The sequence shown here is derived from an EMBL/GenBank/DDBJ whole genome shotgun (WGS) entry which is preliminary data.</text>
</comment>
<sequence>MPPPTNAELNARREESCIAITHERKYYRVGQTWIKRSLRPCEWQKHNGYMPIPLFSLERVLNEGSCLQFLAENTNIPLPKLHACFEDDGAAYVITEYVEGVGMDELDEEKQGIIAQELRTHMETLSKLNSNVWGGPSGLVLPPYRIMRNSSGRPWKVKPRETQNLVFCHNDLSANNVIVNPSTLKIAAIIDWEYAGFYPPEFEREFFRRPGPSVALDGEVDDTKLLIDILDNERA</sequence>
<dbReference type="InterPro" id="IPR002575">
    <property type="entry name" value="Aminoglycoside_PTrfase"/>
</dbReference>
<accession>A0AAJ0G1F7</accession>
<dbReference type="Proteomes" id="UP001251528">
    <property type="component" value="Unassembled WGS sequence"/>
</dbReference>
<dbReference type="EMBL" id="JASWJB010000024">
    <property type="protein sequence ID" value="KAK2609335.1"/>
    <property type="molecule type" value="Genomic_DNA"/>
</dbReference>
<dbReference type="PANTHER" id="PTHR21310:SF15">
    <property type="entry name" value="AMINOGLYCOSIDE PHOSPHOTRANSFERASE DOMAIN-CONTAINING PROTEIN"/>
    <property type="match status" value="1"/>
</dbReference>
<evidence type="ECO:0000313" key="2">
    <source>
        <dbReference type="EMBL" id="KAK2609335.1"/>
    </source>
</evidence>
<feature type="domain" description="Aminoglycoside phosphotransferase" evidence="1">
    <location>
        <begin position="160"/>
        <end position="202"/>
    </location>
</feature>
<dbReference type="InterPro" id="IPR051678">
    <property type="entry name" value="AGP_Transferase"/>
</dbReference>
<protein>
    <recommendedName>
        <fullName evidence="1">Aminoglycoside phosphotransferase domain-containing protein</fullName>
    </recommendedName>
</protein>
<dbReference type="InterPro" id="IPR011009">
    <property type="entry name" value="Kinase-like_dom_sf"/>
</dbReference>
<gene>
    <name evidence="2" type="ORF">QQS21_002116</name>
</gene>
<evidence type="ECO:0000313" key="3">
    <source>
        <dbReference type="Proteomes" id="UP001251528"/>
    </source>
</evidence>
<evidence type="ECO:0000259" key="1">
    <source>
        <dbReference type="Pfam" id="PF01636"/>
    </source>
</evidence>
<name>A0AAJ0G1F7_9HYPO</name>